<evidence type="ECO:0000256" key="5">
    <source>
        <dbReference type="ARBA" id="ARBA00022622"/>
    </source>
</evidence>
<feature type="region of interest" description="Disordered" evidence="10">
    <location>
        <begin position="126"/>
        <end position="153"/>
    </location>
</feature>
<feature type="region of interest" description="Disordered" evidence="10">
    <location>
        <begin position="269"/>
        <end position="339"/>
    </location>
</feature>
<evidence type="ECO:0000256" key="6">
    <source>
        <dbReference type="ARBA" id="ARBA00022729"/>
    </source>
</evidence>
<keyword evidence="7" id="KW-1015">Disulfide bond</keyword>
<dbReference type="GeneID" id="34608313"/>
<name>A0A1L9SX38_9EURO</name>
<keyword evidence="8" id="KW-0449">Lipoprotein</keyword>
<sequence length="667" mass="70778">MHLLFTRQRATAVVLLFLLSTTASAVSLSGTIPECALSCVDSFIESEYPTDACSDLTNVDCLCKTNTTSGFTLGEGAVRCVIADCSATVASETELDAYNICDSVAGALPRTHSTLTATVAPASSTTMTATAATTTTTTTTSDTSKGTSGDSTGTSLTAATATLSQPSSTQASSVSSTTLLLTTRRSASSTATASTNATLPQSQTSQTASLASTSTATSTASTVSSGGSHSLSKSAVTGISIASTFAGVAAIWAVVWFYWWRRRQRRTGSKHDSFEIGGSMSEPPDFGMTTPQRPIPSLNPSGSGGFDPETQRLTSPLRFPDRTPPQDHLRGNGSGSAMPGVGHDGVGINLVPDLNAEDLGDNSQQVRRLFPQLLPDHRPSDAGLYPAPLRVSQQWNLRPNSSATLFEEDLERPNSLSGPSNRITAFPGSTGGGNRAGSSSTGRPPRVGLPSNPRPVRHMFEEQQNPWSIRQVSSQPEIPPYREDPRGDDPIYPIHIHKPNQAAQPGQATTATTAMTTATGAGQSRSRDRPFSQDTLRRLYPVPPVPNRFSSGSVTSFDTSDMYDNTRNSRRWSRRSSGGYRPLTPVKEAVTPLKTTPKGTPERSPPYPRIPLPVNPPTEIVANPRIVRRDDIKQIHIPGSGGGGPSHYDKALPELPFPDQTRLRLSG</sequence>
<evidence type="ECO:0000259" key="13">
    <source>
        <dbReference type="PROSITE" id="PS52012"/>
    </source>
</evidence>
<comment type="caution">
    <text evidence="9">Lacks conserved residue(s) required for the propagation of feature annotation.</text>
</comment>
<evidence type="ECO:0000256" key="10">
    <source>
        <dbReference type="SAM" id="MobiDB-lite"/>
    </source>
</evidence>
<keyword evidence="15" id="KW-1185">Reference proteome</keyword>
<evidence type="ECO:0000256" key="9">
    <source>
        <dbReference type="PROSITE-ProRule" id="PRU01356"/>
    </source>
</evidence>
<reference evidence="15" key="1">
    <citation type="journal article" date="2017" name="Genome Biol.">
        <title>Comparative genomics reveals high biological diversity and specific adaptations in the industrially and medically important fungal genus Aspergillus.</title>
        <authorList>
            <person name="de Vries R.P."/>
            <person name="Riley R."/>
            <person name="Wiebenga A."/>
            <person name="Aguilar-Osorio G."/>
            <person name="Amillis S."/>
            <person name="Uchima C.A."/>
            <person name="Anderluh G."/>
            <person name="Asadollahi M."/>
            <person name="Askin M."/>
            <person name="Barry K."/>
            <person name="Battaglia E."/>
            <person name="Bayram O."/>
            <person name="Benocci T."/>
            <person name="Braus-Stromeyer S.A."/>
            <person name="Caldana C."/>
            <person name="Canovas D."/>
            <person name="Cerqueira G.C."/>
            <person name="Chen F."/>
            <person name="Chen W."/>
            <person name="Choi C."/>
            <person name="Clum A."/>
            <person name="Dos Santos R.A."/>
            <person name="Damasio A.R."/>
            <person name="Diallinas G."/>
            <person name="Emri T."/>
            <person name="Fekete E."/>
            <person name="Flipphi M."/>
            <person name="Freyberg S."/>
            <person name="Gallo A."/>
            <person name="Gournas C."/>
            <person name="Habgood R."/>
            <person name="Hainaut M."/>
            <person name="Harispe M.L."/>
            <person name="Henrissat B."/>
            <person name="Hilden K.S."/>
            <person name="Hope R."/>
            <person name="Hossain A."/>
            <person name="Karabika E."/>
            <person name="Karaffa L."/>
            <person name="Karanyi Z."/>
            <person name="Krasevec N."/>
            <person name="Kuo A."/>
            <person name="Kusch H."/>
            <person name="LaButti K."/>
            <person name="Lagendijk E.L."/>
            <person name="Lapidus A."/>
            <person name="Levasseur A."/>
            <person name="Lindquist E."/>
            <person name="Lipzen A."/>
            <person name="Logrieco A.F."/>
            <person name="MacCabe A."/>
            <person name="Maekelae M.R."/>
            <person name="Malavazi I."/>
            <person name="Melin P."/>
            <person name="Meyer V."/>
            <person name="Mielnichuk N."/>
            <person name="Miskei M."/>
            <person name="Molnar A.P."/>
            <person name="Mule G."/>
            <person name="Ngan C.Y."/>
            <person name="Orejas M."/>
            <person name="Orosz E."/>
            <person name="Ouedraogo J.P."/>
            <person name="Overkamp K.M."/>
            <person name="Park H.-S."/>
            <person name="Perrone G."/>
            <person name="Piumi F."/>
            <person name="Punt P.J."/>
            <person name="Ram A.F."/>
            <person name="Ramon A."/>
            <person name="Rauscher S."/>
            <person name="Record E."/>
            <person name="Riano-Pachon D.M."/>
            <person name="Robert V."/>
            <person name="Roehrig J."/>
            <person name="Ruller R."/>
            <person name="Salamov A."/>
            <person name="Salih N.S."/>
            <person name="Samson R.A."/>
            <person name="Sandor E."/>
            <person name="Sanguinetti M."/>
            <person name="Schuetze T."/>
            <person name="Sepcic K."/>
            <person name="Shelest E."/>
            <person name="Sherlock G."/>
            <person name="Sophianopoulou V."/>
            <person name="Squina F.M."/>
            <person name="Sun H."/>
            <person name="Susca A."/>
            <person name="Todd R.B."/>
            <person name="Tsang A."/>
            <person name="Unkles S.E."/>
            <person name="van de Wiele N."/>
            <person name="van Rossen-Uffink D."/>
            <person name="Oliveira J.V."/>
            <person name="Vesth T.C."/>
            <person name="Visser J."/>
            <person name="Yu J.-H."/>
            <person name="Zhou M."/>
            <person name="Andersen M.R."/>
            <person name="Archer D.B."/>
            <person name="Baker S.E."/>
            <person name="Benoit I."/>
            <person name="Brakhage A.A."/>
            <person name="Braus G.H."/>
            <person name="Fischer R."/>
            <person name="Frisvad J.C."/>
            <person name="Goldman G.H."/>
            <person name="Houbraken J."/>
            <person name="Oakley B."/>
            <person name="Pocsi I."/>
            <person name="Scazzocchio C."/>
            <person name="Seiboth B."/>
            <person name="vanKuyk P.A."/>
            <person name="Wortman J."/>
            <person name="Dyer P.S."/>
            <person name="Grigoriev I.V."/>
        </authorList>
    </citation>
    <scope>NUCLEOTIDE SEQUENCE [LARGE SCALE GENOMIC DNA]</scope>
    <source>
        <strain evidence="15">CBS 506.65</strain>
    </source>
</reference>
<feature type="transmembrane region" description="Helical" evidence="11">
    <location>
        <begin position="238"/>
        <end position="260"/>
    </location>
</feature>
<dbReference type="GO" id="GO:0098552">
    <property type="term" value="C:side of membrane"/>
    <property type="evidence" value="ECO:0007669"/>
    <property type="project" value="UniProtKB-KW"/>
</dbReference>
<keyword evidence="6 12" id="KW-0732">Signal</keyword>
<keyword evidence="11" id="KW-0472">Membrane</keyword>
<feature type="compositionally biased region" description="Polar residues" evidence="10">
    <location>
        <begin position="462"/>
        <end position="476"/>
    </location>
</feature>
<gene>
    <name evidence="14" type="ORF">ASPZODRAFT_127828</name>
</gene>
<organism evidence="14 15">
    <name type="scientific">Penicilliopsis zonata CBS 506.65</name>
    <dbReference type="NCBI Taxonomy" id="1073090"/>
    <lineage>
        <taxon>Eukaryota</taxon>
        <taxon>Fungi</taxon>
        <taxon>Dikarya</taxon>
        <taxon>Ascomycota</taxon>
        <taxon>Pezizomycotina</taxon>
        <taxon>Eurotiomycetes</taxon>
        <taxon>Eurotiomycetidae</taxon>
        <taxon>Eurotiales</taxon>
        <taxon>Aspergillaceae</taxon>
        <taxon>Penicilliopsis</taxon>
    </lineage>
</organism>
<feature type="compositionally biased region" description="Polar residues" evidence="10">
    <location>
        <begin position="414"/>
        <end position="423"/>
    </location>
</feature>
<evidence type="ECO:0000256" key="12">
    <source>
        <dbReference type="SAM" id="SignalP"/>
    </source>
</evidence>
<dbReference type="OrthoDB" id="3946741at2759"/>
<feature type="region of interest" description="Disordered" evidence="10">
    <location>
        <begin position="190"/>
        <end position="210"/>
    </location>
</feature>
<feature type="compositionally biased region" description="Pro residues" evidence="10">
    <location>
        <begin position="603"/>
        <end position="616"/>
    </location>
</feature>
<feature type="compositionally biased region" description="Basic and acidic residues" evidence="10">
    <location>
        <begin position="319"/>
        <end position="330"/>
    </location>
</feature>
<keyword evidence="4" id="KW-0964">Secreted</keyword>
<evidence type="ECO:0000256" key="4">
    <source>
        <dbReference type="ARBA" id="ARBA00022525"/>
    </source>
</evidence>
<dbReference type="Pfam" id="PF05730">
    <property type="entry name" value="CFEM"/>
    <property type="match status" value="1"/>
</dbReference>
<keyword evidence="5" id="KW-0325">Glycoprotein</keyword>
<feature type="compositionally biased region" description="Polar residues" evidence="10">
    <location>
        <begin position="548"/>
        <end position="566"/>
    </location>
</feature>
<feature type="region of interest" description="Disordered" evidence="10">
    <location>
        <begin position="409"/>
        <end position="488"/>
    </location>
</feature>
<dbReference type="InterPro" id="IPR008427">
    <property type="entry name" value="Extracellular_membr_CFEM_dom"/>
</dbReference>
<evidence type="ECO:0000256" key="7">
    <source>
        <dbReference type="ARBA" id="ARBA00023157"/>
    </source>
</evidence>
<evidence type="ECO:0000256" key="3">
    <source>
        <dbReference type="ARBA" id="ARBA00010031"/>
    </source>
</evidence>
<dbReference type="GO" id="GO:0005576">
    <property type="term" value="C:extracellular region"/>
    <property type="evidence" value="ECO:0007669"/>
    <property type="project" value="UniProtKB-SubCell"/>
</dbReference>
<accession>A0A1L9SX38</accession>
<evidence type="ECO:0000313" key="15">
    <source>
        <dbReference type="Proteomes" id="UP000184188"/>
    </source>
</evidence>
<dbReference type="Proteomes" id="UP000184188">
    <property type="component" value="Unassembled WGS sequence"/>
</dbReference>
<feature type="region of interest" description="Disordered" evidence="10">
    <location>
        <begin position="635"/>
        <end position="667"/>
    </location>
</feature>
<feature type="compositionally biased region" description="Low complexity" evidence="10">
    <location>
        <begin position="501"/>
        <end position="523"/>
    </location>
</feature>
<evidence type="ECO:0000256" key="11">
    <source>
        <dbReference type="SAM" id="Phobius"/>
    </source>
</evidence>
<feature type="signal peptide" evidence="12">
    <location>
        <begin position="1"/>
        <end position="25"/>
    </location>
</feature>
<evidence type="ECO:0000313" key="14">
    <source>
        <dbReference type="EMBL" id="OJJ51707.1"/>
    </source>
</evidence>
<feature type="compositionally biased region" description="Basic and acidic residues" evidence="10">
    <location>
        <begin position="525"/>
        <end position="537"/>
    </location>
</feature>
<feature type="region of interest" description="Disordered" evidence="10">
    <location>
        <begin position="500"/>
        <end position="616"/>
    </location>
</feature>
<dbReference type="AlphaFoldDB" id="A0A1L9SX38"/>
<proteinExistence type="inferred from homology"/>
<feature type="domain" description="CFEM" evidence="13">
    <location>
        <begin position="7"/>
        <end position="128"/>
    </location>
</feature>
<dbReference type="RefSeq" id="XP_022586217.1">
    <property type="nucleotide sequence ID" value="XM_022721848.1"/>
</dbReference>
<keyword evidence="11" id="KW-1133">Transmembrane helix</keyword>
<dbReference type="STRING" id="1073090.A0A1L9SX38"/>
<keyword evidence="5" id="KW-0336">GPI-anchor</keyword>
<evidence type="ECO:0000256" key="8">
    <source>
        <dbReference type="ARBA" id="ARBA00023288"/>
    </source>
</evidence>
<dbReference type="PROSITE" id="PS52012">
    <property type="entry name" value="CFEM"/>
    <property type="match status" value="1"/>
</dbReference>
<evidence type="ECO:0000256" key="1">
    <source>
        <dbReference type="ARBA" id="ARBA00004589"/>
    </source>
</evidence>
<feature type="chain" id="PRO_5012499343" description="CFEM domain-containing protein" evidence="12">
    <location>
        <begin position="26"/>
        <end position="667"/>
    </location>
</feature>
<comment type="subcellular location">
    <subcellularLocation>
        <location evidence="1">Membrane</location>
        <topology evidence="1">Lipid-anchor</topology>
        <topology evidence="1">GPI-anchor</topology>
    </subcellularLocation>
    <subcellularLocation>
        <location evidence="2">Secreted</location>
    </subcellularLocation>
</comment>
<evidence type="ECO:0000256" key="2">
    <source>
        <dbReference type="ARBA" id="ARBA00004613"/>
    </source>
</evidence>
<protein>
    <recommendedName>
        <fullName evidence="13">CFEM domain-containing protein</fullName>
    </recommendedName>
</protein>
<dbReference type="VEuPathDB" id="FungiDB:ASPZODRAFT_127828"/>
<dbReference type="EMBL" id="KV878336">
    <property type="protein sequence ID" value="OJJ51707.1"/>
    <property type="molecule type" value="Genomic_DNA"/>
</dbReference>
<comment type="similarity">
    <text evidence="3">Belongs to the RBT5 family.</text>
</comment>
<keyword evidence="11" id="KW-0812">Transmembrane</keyword>